<name>A0ACD1A955_9FIRM</name>
<accession>A0ACD1A955</accession>
<gene>
    <name evidence="1" type="ORF">FRZ06_05590</name>
</gene>
<keyword evidence="2" id="KW-1185">Reference proteome</keyword>
<dbReference type="EMBL" id="CP042469">
    <property type="protein sequence ID" value="QOX62851.1"/>
    <property type="molecule type" value="Genomic_DNA"/>
</dbReference>
<organism evidence="1 2">
    <name type="scientific">Anoxybacterium hadale</name>
    <dbReference type="NCBI Taxonomy" id="3408580"/>
    <lineage>
        <taxon>Bacteria</taxon>
        <taxon>Bacillati</taxon>
        <taxon>Bacillota</taxon>
        <taxon>Clostridia</taxon>
        <taxon>Peptostreptococcales</taxon>
        <taxon>Anaerovoracaceae</taxon>
        <taxon>Anoxybacterium</taxon>
    </lineage>
</organism>
<proteinExistence type="predicted"/>
<evidence type="ECO:0000313" key="1">
    <source>
        <dbReference type="EMBL" id="QOX62851.1"/>
    </source>
</evidence>
<sequence length="249" mass="29032">MSFTALMYHEIRSKETYEFGLPSPIEVRQKYEDQLPPPLFVSAEDFAIQMEYLYQNHYHTLTLDEVKSYYDQQEALPEKSVLLTFDDCYQSLSFFAYPILKQYNFHAVSFVVSGWLNEDRKPFTPEKSICLTEAELIDMNDVFEYANHTDQFHTRTGTAVSKVMEAADDEFSQDLDRCNAIGILDNRDVFAYPFGLYEERNVDLLRKKGFRLAFTSQGGKNDKSTDPMLLKRNVVPYFLSLEGFKEIIE</sequence>
<protein>
    <submittedName>
        <fullName evidence="1">Polysaccharide deacetylase family protein</fullName>
    </submittedName>
</protein>
<dbReference type="Proteomes" id="UP000594014">
    <property type="component" value="Chromosome"/>
</dbReference>
<reference evidence="1" key="1">
    <citation type="submission" date="2019-08" db="EMBL/GenBank/DDBJ databases">
        <title>Genome sequence of Clostridiales bacterium MT110.</title>
        <authorList>
            <person name="Cao J."/>
        </authorList>
    </citation>
    <scope>NUCLEOTIDE SEQUENCE</scope>
    <source>
        <strain evidence="1">MT110</strain>
    </source>
</reference>
<evidence type="ECO:0000313" key="2">
    <source>
        <dbReference type="Proteomes" id="UP000594014"/>
    </source>
</evidence>